<dbReference type="FunFam" id="3.40.50.720:FF:000121">
    <property type="entry name" value="Prostaglandin reductase 2"/>
    <property type="match status" value="1"/>
</dbReference>
<evidence type="ECO:0000259" key="3">
    <source>
        <dbReference type="Pfam" id="PF16884"/>
    </source>
</evidence>
<reference evidence="4 5" key="1">
    <citation type="submission" date="2018-02" db="EMBL/GenBank/DDBJ databases">
        <title>Draft genome sequences of Elsinoe sp., causing black scab on jojoba.</title>
        <authorList>
            <person name="Stodart B."/>
            <person name="Jeffress S."/>
            <person name="Ash G."/>
            <person name="Arun Chinnappa K."/>
        </authorList>
    </citation>
    <scope>NUCLEOTIDE SEQUENCE [LARGE SCALE GENOMIC DNA]</scope>
    <source>
        <strain evidence="4 5">Hillstone_2</strain>
    </source>
</reference>
<dbReference type="PANTHER" id="PTHR43205">
    <property type="entry name" value="PROSTAGLANDIN REDUCTASE"/>
    <property type="match status" value="1"/>
</dbReference>
<protein>
    <recommendedName>
        <fullName evidence="6">Enoyl reductase (ER) domain-containing protein</fullName>
    </recommendedName>
</protein>
<dbReference type="InterPro" id="IPR013149">
    <property type="entry name" value="ADH-like_C"/>
</dbReference>
<dbReference type="Pfam" id="PF00107">
    <property type="entry name" value="ADH_zinc_N"/>
    <property type="match status" value="1"/>
</dbReference>
<dbReference type="Gene3D" id="3.40.50.720">
    <property type="entry name" value="NAD(P)-binding Rossmann-like Domain"/>
    <property type="match status" value="1"/>
</dbReference>
<evidence type="ECO:0000259" key="2">
    <source>
        <dbReference type="Pfam" id="PF00107"/>
    </source>
</evidence>
<dbReference type="AlphaFoldDB" id="A0A4V6DUW9"/>
<accession>A0A4V6DUW9</accession>
<dbReference type="Gene3D" id="3.90.180.10">
    <property type="entry name" value="Medium-chain alcohol dehydrogenases, catalytic domain"/>
    <property type="match status" value="1"/>
</dbReference>
<dbReference type="InterPro" id="IPR036291">
    <property type="entry name" value="NAD(P)-bd_dom_sf"/>
</dbReference>
<dbReference type="InterPro" id="IPR045010">
    <property type="entry name" value="MDR_fam"/>
</dbReference>
<evidence type="ECO:0000256" key="1">
    <source>
        <dbReference type="ARBA" id="ARBA00023002"/>
    </source>
</evidence>
<keyword evidence="1" id="KW-0560">Oxidoreductase</keyword>
<dbReference type="InterPro" id="IPR041694">
    <property type="entry name" value="ADH_N_2"/>
</dbReference>
<evidence type="ECO:0008006" key="6">
    <source>
        <dbReference type="Google" id="ProtNLM"/>
    </source>
</evidence>
<dbReference type="InterPro" id="IPR011032">
    <property type="entry name" value="GroES-like_sf"/>
</dbReference>
<dbReference type="Pfam" id="PF16884">
    <property type="entry name" value="ADH_N_2"/>
    <property type="match status" value="1"/>
</dbReference>
<dbReference type="GO" id="GO:0016628">
    <property type="term" value="F:oxidoreductase activity, acting on the CH-CH group of donors, NAD or NADP as acceptor"/>
    <property type="evidence" value="ECO:0007669"/>
    <property type="project" value="InterPro"/>
</dbReference>
<dbReference type="PANTHER" id="PTHR43205:SF19">
    <property type="entry name" value="ENOYL REDUCTASE (ER) DOMAIN-CONTAINING PROTEIN"/>
    <property type="match status" value="1"/>
</dbReference>
<dbReference type="CDD" id="cd05288">
    <property type="entry name" value="PGDH"/>
    <property type="match status" value="1"/>
</dbReference>
<dbReference type="EMBL" id="PTQR01000021">
    <property type="protein sequence ID" value="TKX26022.1"/>
    <property type="molecule type" value="Genomic_DNA"/>
</dbReference>
<proteinExistence type="predicted"/>
<feature type="domain" description="Oxidoreductase N-terminal" evidence="3">
    <location>
        <begin position="8"/>
        <end position="119"/>
    </location>
</feature>
<organism evidence="4 5">
    <name type="scientific">Elsinoe australis</name>
    <dbReference type="NCBI Taxonomy" id="40998"/>
    <lineage>
        <taxon>Eukaryota</taxon>
        <taxon>Fungi</taxon>
        <taxon>Dikarya</taxon>
        <taxon>Ascomycota</taxon>
        <taxon>Pezizomycotina</taxon>
        <taxon>Dothideomycetes</taxon>
        <taxon>Dothideomycetidae</taxon>
        <taxon>Myriangiales</taxon>
        <taxon>Elsinoaceae</taxon>
        <taxon>Elsinoe</taxon>
    </lineage>
</organism>
<dbReference type="SUPFAM" id="SSF51735">
    <property type="entry name" value="NAD(P)-binding Rossmann-fold domains"/>
    <property type="match status" value="1"/>
</dbReference>
<dbReference type="SUPFAM" id="SSF50129">
    <property type="entry name" value="GroES-like"/>
    <property type="match status" value="1"/>
</dbReference>
<dbReference type="Proteomes" id="UP000308133">
    <property type="component" value="Unassembled WGS sequence"/>
</dbReference>
<evidence type="ECO:0000313" key="4">
    <source>
        <dbReference type="EMBL" id="TKX26022.1"/>
    </source>
</evidence>
<evidence type="ECO:0000313" key="5">
    <source>
        <dbReference type="Proteomes" id="UP000308133"/>
    </source>
</evidence>
<name>A0A4V6DUW9_9PEZI</name>
<feature type="domain" description="Alcohol dehydrogenase-like C-terminal" evidence="2">
    <location>
        <begin position="167"/>
        <end position="295"/>
    </location>
</feature>
<gene>
    <name evidence="4" type="ORF">C1H76_1869</name>
</gene>
<comment type="caution">
    <text evidence="4">The sequence shown here is derived from an EMBL/GenBank/DDBJ whole genome shotgun (WGS) entry which is preliminary data.</text>
</comment>
<sequence>MSLPTQTKQFLLAAHPKAEVNPSEQFKLVTNPIPELKDNQVLLKVRYLSNDPAQRGWISYHPAPERLYVPPVQIGEVMRAGAICTVLKSASSKFKEGDSVVATAGWTEYAVLPADQCTPLKQVEGLSETHYLGALGLTGMTAFYGLSVVRASKDDDLIVVSGAAGATGSLVVQIAKHLIGVKKVVGLAGNDSKCRWVESIGADKCINYKDKDWRKQLKEATQGNVDVYFDNVGAPILDAVMARMKTHGRIAACGAVANYNAGEGAEPVRNWFEVISSRLEIRGFIVFDGAANFGEYTSRLVEGWKAGKVQISDEGETVVPTSFESIPQTWLKLFAGANQGKLVTKLT</sequence>